<accession>A0AAD8VN12</accession>
<reference evidence="2" key="1">
    <citation type="submission" date="2023-07" db="EMBL/GenBank/DDBJ databases">
        <title>A chromosome-level genome assembly of Lolium multiflorum.</title>
        <authorList>
            <person name="Chen Y."/>
            <person name="Copetti D."/>
            <person name="Kolliker R."/>
            <person name="Studer B."/>
        </authorList>
    </citation>
    <scope>NUCLEOTIDE SEQUENCE</scope>
    <source>
        <strain evidence="2">02402/16</strain>
        <tissue evidence="2">Leaf</tissue>
    </source>
</reference>
<organism evidence="2 3">
    <name type="scientific">Lolium multiflorum</name>
    <name type="common">Italian ryegrass</name>
    <name type="synonym">Lolium perenne subsp. multiflorum</name>
    <dbReference type="NCBI Taxonomy" id="4521"/>
    <lineage>
        <taxon>Eukaryota</taxon>
        <taxon>Viridiplantae</taxon>
        <taxon>Streptophyta</taxon>
        <taxon>Embryophyta</taxon>
        <taxon>Tracheophyta</taxon>
        <taxon>Spermatophyta</taxon>
        <taxon>Magnoliopsida</taxon>
        <taxon>Liliopsida</taxon>
        <taxon>Poales</taxon>
        <taxon>Poaceae</taxon>
        <taxon>BOP clade</taxon>
        <taxon>Pooideae</taxon>
        <taxon>Poodae</taxon>
        <taxon>Poeae</taxon>
        <taxon>Poeae Chloroplast Group 2 (Poeae type)</taxon>
        <taxon>Loliodinae</taxon>
        <taxon>Loliinae</taxon>
        <taxon>Lolium</taxon>
    </lineage>
</organism>
<protein>
    <submittedName>
        <fullName evidence="2">Uncharacterized protein</fullName>
    </submittedName>
</protein>
<dbReference type="EMBL" id="JAUUTY010000007">
    <property type="protein sequence ID" value="KAK1612694.1"/>
    <property type="molecule type" value="Genomic_DNA"/>
</dbReference>
<proteinExistence type="predicted"/>
<comment type="caution">
    <text evidence="2">The sequence shown here is derived from an EMBL/GenBank/DDBJ whole genome shotgun (WGS) entry which is preliminary data.</text>
</comment>
<keyword evidence="3" id="KW-1185">Reference proteome</keyword>
<dbReference type="AlphaFoldDB" id="A0AAD8VN12"/>
<name>A0AAD8VN12_LOLMU</name>
<evidence type="ECO:0000313" key="3">
    <source>
        <dbReference type="Proteomes" id="UP001231189"/>
    </source>
</evidence>
<evidence type="ECO:0000313" key="2">
    <source>
        <dbReference type="EMBL" id="KAK1612694.1"/>
    </source>
</evidence>
<feature type="region of interest" description="Disordered" evidence="1">
    <location>
        <begin position="1"/>
        <end position="21"/>
    </location>
</feature>
<sequence>MCPRLRAAGEGPAPAIDPAGPRCTEEHFMRLRRAVKEFDNAWHDATNNVVSTADARKRLFEELLWEHRDLSEAHSKCQD</sequence>
<dbReference type="Proteomes" id="UP001231189">
    <property type="component" value="Unassembled WGS sequence"/>
</dbReference>
<evidence type="ECO:0000256" key="1">
    <source>
        <dbReference type="SAM" id="MobiDB-lite"/>
    </source>
</evidence>
<gene>
    <name evidence="2" type="ORF">QYE76_036367</name>
</gene>